<reference evidence="1 2" key="1">
    <citation type="submission" date="2018-03" db="EMBL/GenBank/DDBJ databases">
        <title>Aeromonas veronii whole genome sequencing and analysis.</title>
        <authorList>
            <person name="Xie H."/>
            <person name="Liu T."/>
            <person name="Wang K."/>
        </authorList>
    </citation>
    <scope>NUCLEOTIDE SEQUENCE [LARGE SCALE GENOMIC DNA]</scope>
    <source>
        <strain evidence="1 2">XH.VA.1</strain>
    </source>
</reference>
<dbReference type="AlphaFoldDB" id="A0A2T4MWT9"/>
<evidence type="ECO:0000313" key="1">
    <source>
        <dbReference type="EMBL" id="PTH79049.1"/>
    </source>
</evidence>
<sequence length="147" mass="16320">MKTTEQTLLIVDNDPEFKKHFDQFKETVLQYVERGFAYNGMPLSIGHLNKNGAPSIVPCHLENGHSINFRNDLPMALFNNGFRVEQFGMFFVAENALSFSHGTMAYAAIKGKISASLRRDGGYNESLQHDETATAIALIGRIVKPAA</sequence>
<proteinExistence type="predicted"/>
<evidence type="ECO:0000313" key="2">
    <source>
        <dbReference type="Proteomes" id="UP000241986"/>
    </source>
</evidence>
<protein>
    <submittedName>
        <fullName evidence="1">Uncharacterized protein</fullName>
    </submittedName>
</protein>
<organism evidence="1 2">
    <name type="scientific">Aeromonas veronii</name>
    <dbReference type="NCBI Taxonomy" id="654"/>
    <lineage>
        <taxon>Bacteria</taxon>
        <taxon>Pseudomonadati</taxon>
        <taxon>Pseudomonadota</taxon>
        <taxon>Gammaproteobacteria</taxon>
        <taxon>Aeromonadales</taxon>
        <taxon>Aeromonadaceae</taxon>
        <taxon>Aeromonas</taxon>
    </lineage>
</organism>
<dbReference type="EMBL" id="PZKL01000045">
    <property type="protein sequence ID" value="PTH79049.1"/>
    <property type="molecule type" value="Genomic_DNA"/>
</dbReference>
<comment type="caution">
    <text evidence="1">The sequence shown here is derived from an EMBL/GenBank/DDBJ whole genome shotgun (WGS) entry which is preliminary data.</text>
</comment>
<gene>
    <name evidence="1" type="ORF">DAA48_21670</name>
</gene>
<accession>A0A2T4MWT9</accession>
<dbReference type="Proteomes" id="UP000241986">
    <property type="component" value="Unassembled WGS sequence"/>
</dbReference>
<name>A0A2T4MWT9_AERVE</name>
<dbReference type="RefSeq" id="WP_107684674.1">
    <property type="nucleotide sequence ID" value="NZ_PZKL01000045.1"/>
</dbReference>